<feature type="chain" id="PRO_5028208775" evidence="5">
    <location>
        <begin position="19"/>
        <end position="172"/>
    </location>
</feature>
<evidence type="ECO:0000256" key="5">
    <source>
        <dbReference type="SAM" id="SignalP"/>
    </source>
</evidence>
<dbReference type="PROSITE" id="PS51352">
    <property type="entry name" value="THIOREDOXIN_2"/>
    <property type="match status" value="1"/>
</dbReference>
<dbReference type="InterPro" id="IPR036249">
    <property type="entry name" value="Thioredoxin-like_sf"/>
</dbReference>
<dbReference type="Gene3D" id="3.40.30.10">
    <property type="entry name" value="Glutaredoxin"/>
    <property type="match status" value="1"/>
</dbReference>
<dbReference type="EMBL" id="CACVAQ010000503">
    <property type="protein sequence ID" value="CAA6829584.1"/>
    <property type="molecule type" value="Genomic_DNA"/>
</dbReference>
<dbReference type="InterPro" id="IPR012336">
    <property type="entry name" value="Thioredoxin-like_fold"/>
</dbReference>
<dbReference type="SUPFAM" id="SSF52833">
    <property type="entry name" value="Thioredoxin-like"/>
    <property type="match status" value="1"/>
</dbReference>
<keyword evidence="5" id="KW-0732">Signal</keyword>
<dbReference type="Pfam" id="PF13905">
    <property type="entry name" value="Thioredoxin_8"/>
    <property type="match status" value="1"/>
</dbReference>
<gene>
    <name evidence="7" type="ORF">HELGO_WM25122</name>
</gene>
<feature type="domain" description="Thioredoxin" evidence="6">
    <location>
        <begin position="20"/>
        <end position="167"/>
    </location>
</feature>
<dbReference type="AlphaFoldDB" id="A0A6S6UHT2"/>
<dbReference type="GO" id="GO:0017004">
    <property type="term" value="P:cytochrome complex assembly"/>
    <property type="evidence" value="ECO:0007669"/>
    <property type="project" value="UniProtKB-KW"/>
</dbReference>
<dbReference type="CDD" id="cd02966">
    <property type="entry name" value="TlpA_like_family"/>
    <property type="match status" value="1"/>
</dbReference>
<dbReference type="InterPro" id="IPR050553">
    <property type="entry name" value="Thioredoxin_ResA/DsbE_sf"/>
</dbReference>
<proteinExistence type="predicted"/>
<organism evidence="7">
    <name type="scientific">uncultured Aureispira sp</name>
    <dbReference type="NCBI Taxonomy" id="1331704"/>
    <lineage>
        <taxon>Bacteria</taxon>
        <taxon>Pseudomonadati</taxon>
        <taxon>Bacteroidota</taxon>
        <taxon>Saprospiria</taxon>
        <taxon>Saprospirales</taxon>
        <taxon>Saprospiraceae</taxon>
        <taxon>Aureispira</taxon>
        <taxon>environmental samples</taxon>
    </lineage>
</organism>
<evidence type="ECO:0000313" key="7">
    <source>
        <dbReference type="EMBL" id="CAA6829584.1"/>
    </source>
</evidence>
<evidence type="ECO:0000256" key="1">
    <source>
        <dbReference type="ARBA" id="ARBA00004196"/>
    </source>
</evidence>
<dbReference type="PANTHER" id="PTHR42852">
    <property type="entry name" value="THIOL:DISULFIDE INTERCHANGE PROTEIN DSBE"/>
    <property type="match status" value="1"/>
</dbReference>
<feature type="signal peptide" evidence="5">
    <location>
        <begin position="1"/>
        <end position="18"/>
    </location>
</feature>
<dbReference type="GO" id="GO:0030313">
    <property type="term" value="C:cell envelope"/>
    <property type="evidence" value="ECO:0007669"/>
    <property type="project" value="UniProtKB-SubCell"/>
</dbReference>
<name>A0A6S6UHT2_9BACT</name>
<evidence type="ECO:0000256" key="3">
    <source>
        <dbReference type="ARBA" id="ARBA00023157"/>
    </source>
</evidence>
<evidence type="ECO:0000256" key="4">
    <source>
        <dbReference type="ARBA" id="ARBA00023284"/>
    </source>
</evidence>
<accession>A0A6S6UHT2</accession>
<protein>
    <submittedName>
        <fullName evidence="7">Thiol-disulfide isomerase-like thioredoxin</fullName>
    </submittedName>
</protein>
<keyword evidence="3" id="KW-1015">Disulfide bond</keyword>
<keyword evidence="7" id="KW-0413">Isomerase</keyword>
<dbReference type="PANTHER" id="PTHR42852:SF6">
    <property type="entry name" value="THIOL:DISULFIDE INTERCHANGE PROTEIN DSBE"/>
    <property type="match status" value="1"/>
</dbReference>
<reference evidence="7" key="1">
    <citation type="submission" date="2020-01" db="EMBL/GenBank/DDBJ databases">
        <authorList>
            <person name="Meier V. D."/>
            <person name="Meier V D."/>
        </authorList>
    </citation>
    <scope>NUCLEOTIDE SEQUENCE</scope>
    <source>
        <strain evidence="7">HLG_WM_MAG_10</strain>
    </source>
</reference>
<keyword evidence="4" id="KW-0676">Redox-active center</keyword>
<dbReference type="InterPro" id="IPR013766">
    <property type="entry name" value="Thioredoxin_domain"/>
</dbReference>
<dbReference type="GO" id="GO:0016853">
    <property type="term" value="F:isomerase activity"/>
    <property type="evidence" value="ECO:0007669"/>
    <property type="project" value="UniProtKB-KW"/>
</dbReference>
<comment type="subcellular location">
    <subcellularLocation>
        <location evidence="1">Cell envelope</location>
    </subcellularLocation>
</comment>
<keyword evidence="2" id="KW-0201">Cytochrome c-type biogenesis</keyword>
<sequence>MRYLFFALFLTFTSLTYAQKSFKKVIEENKFTSLEGKELTFTEIFKANKGKVVYIDFWASWCGPCRQEMPASLSLHQNLKGEDIVFVYISIDKNEAAWKRSMNSLKITDKGQHYRRNQEEMVEFLKFFYIYSIPHYMIIGKDGQIANNDALPPSNVKLERQLRKLLKVKARG</sequence>
<evidence type="ECO:0000256" key="2">
    <source>
        <dbReference type="ARBA" id="ARBA00022748"/>
    </source>
</evidence>
<evidence type="ECO:0000259" key="6">
    <source>
        <dbReference type="PROSITE" id="PS51352"/>
    </source>
</evidence>